<name>A0A7J8R209_GOSDV</name>
<organism evidence="1 2">
    <name type="scientific">Gossypium davidsonii</name>
    <name type="common">Davidson's cotton</name>
    <name type="synonym">Gossypium klotzschianum subsp. davidsonii</name>
    <dbReference type="NCBI Taxonomy" id="34287"/>
    <lineage>
        <taxon>Eukaryota</taxon>
        <taxon>Viridiplantae</taxon>
        <taxon>Streptophyta</taxon>
        <taxon>Embryophyta</taxon>
        <taxon>Tracheophyta</taxon>
        <taxon>Spermatophyta</taxon>
        <taxon>Magnoliopsida</taxon>
        <taxon>eudicotyledons</taxon>
        <taxon>Gunneridae</taxon>
        <taxon>Pentapetalae</taxon>
        <taxon>rosids</taxon>
        <taxon>malvids</taxon>
        <taxon>Malvales</taxon>
        <taxon>Malvaceae</taxon>
        <taxon>Malvoideae</taxon>
        <taxon>Gossypium</taxon>
    </lineage>
</organism>
<dbReference type="Proteomes" id="UP000593561">
    <property type="component" value="Unassembled WGS sequence"/>
</dbReference>
<proteinExistence type="predicted"/>
<comment type="caution">
    <text evidence="1">The sequence shown here is derived from an EMBL/GenBank/DDBJ whole genome shotgun (WGS) entry which is preliminary data.</text>
</comment>
<dbReference type="EMBL" id="JABFAC010000002">
    <property type="protein sequence ID" value="MBA0607392.1"/>
    <property type="molecule type" value="Genomic_DNA"/>
</dbReference>
<sequence length="25" mass="2933">MIQTDCLEAVKAIQEPFDEFELCPY</sequence>
<gene>
    <name evidence="1" type="ORF">Godav_019701</name>
</gene>
<evidence type="ECO:0000313" key="2">
    <source>
        <dbReference type="Proteomes" id="UP000593561"/>
    </source>
</evidence>
<accession>A0A7J8R209</accession>
<protein>
    <submittedName>
        <fullName evidence="1">Uncharacterized protein</fullName>
    </submittedName>
</protein>
<keyword evidence="2" id="KW-1185">Reference proteome</keyword>
<dbReference type="AlphaFoldDB" id="A0A7J8R209"/>
<evidence type="ECO:0000313" key="1">
    <source>
        <dbReference type="EMBL" id="MBA0607392.1"/>
    </source>
</evidence>
<reference evidence="1 2" key="1">
    <citation type="journal article" date="2019" name="Genome Biol. Evol.">
        <title>Insights into the evolution of the New World diploid cottons (Gossypium, subgenus Houzingenia) based on genome sequencing.</title>
        <authorList>
            <person name="Grover C.E."/>
            <person name="Arick M.A. 2nd"/>
            <person name="Thrash A."/>
            <person name="Conover J.L."/>
            <person name="Sanders W.S."/>
            <person name="Peterson D.G."/>
            <person name="Frelichowski J.E."/>
            <person name="Scheffler J.A."/>
            <person name="Scheffler B.E."/>
            <person name="Wendel J.F."/>
        </authorList>
    </citation>
    <scope>NUCLEOTIDE SEQUENCE [LARGE SCALE GENOMIC DNA]</scope>
    <source>
        <strain evidence="1">27</strain>
        <tissue evidence="1">Leaf</tissue>
    </source>
</reference>